<dbReference type="EMBL" id="CP011391">
    <property type="protein sequence ID" value="AMK54673.1"/>
    <property type="molecule type" value="Genomic_DNA"/>
</dbReference>
<name>A0A140DVJ6_9FIRM</name>
<keyword evidence="4 6" id="KW-0697">Rotamase</keyword>
<dbReference type="PANTHER" id="PTHR47245">
    <property type="entry name" value="PEPTIDYLPROLYL ISOMERASE"/>
    <property type="match status" value="1"/>
</dbReference>
<keyword evidence="5 6" id="KW-0413">Isomerase</keyword>
<keyword evidence="10" id="KW-1185">Reference proteome</keyword>
<comment type="catalytic activity">
    <reaction evidence="1">
        <text>[protein]-peptidylproline (omega=180) = [protein]-peptidylproline (omega=0)</text>
        <dbReference type="Rhea" id="RHEA:16237"/>
        <dbReference type="Rhea" id="RHEA-COMP:10747"/>
        <dbReference type="Rhea" id="RHEA-COMP:10748"/>
        <dbReference type="ChEBI" id="CHEBI:83833"/>
        <dbReference type="ChEBI" id="CHEBI:83834"/>
        <dbReference type="EC" id="5.2.1.8"/>
    </reaction>
</comment>
<dbReference type="STRING" id="1702221.AALO17_15390"/>
<evidence type="ECO:0000256" key="2">
    <source>
        <dbReference type="ARBA" id="ARBA00013194"/>
    </source>
</evidence>
<protein>
    <recommendedName>
        <fullName evidence="2">peptidylprolyl isomerase</fullName>
        <ecNumber evidence="2">5.2.1.8</ecNumber>
    </recommendedName>
</protein>
<dbReference type="OrthoDB" id="14196at2"/>
<dbReference type="Proteomes" id="UP000069771">
    <property type="component" value="Chromosome"/>
</dbReference>
<evidence type="ECO:0000313" key="10">
    <source>
        <dbReference type="Proteomes" id="UP000069771"/>
    </source>
</evidence>
<evidence type="ECO:0000256" key="4">
    <source>
        <dbReference type="ARBA" id="ARBA00023110"/>
    </source>
</evidence>
<dbReference type="InterPro" id="IPR050245">
    <property type="entry name" value="PrsA_foldase"/>
</dbReference>
<dbReference type="AlphaFoldDB" id="A0A140DVJ6"/>
<keyword evidence="7" id="KW-0812">Transmembrane</keyword>
<dbReference type="PROSITE" id="PS50198">
    <property type="entry name" value="PPIC_PPIASE_2"/>
    <property type="match status" value="1"/>
</dbReference>
<dbReference type="RefSeq" id="WP_067557402.1">
    <property type="nucleotide sequence ID" value="NZ_CP011391.1"/>
</dbReference>
<evidence type="ECO:0000256" key="7">
    <source>
        <dbReference type="SAM" id="Phobius"/>
    </source>
</evidence>
<feature type="domain" description="PpiC" evidence="8">
    <location>
        <begin position="165"/>
        <end position="264"/>
    </location>
</feature>
<evidence type="ECO:0000313" key="9">
    <source>
        <dbReference type="EMBL" id="AMK54673.1"/>
    </source>
</evidence>
<organism evidence="9 10">
    <name type="scientific">Faecalibaculum rodentium</name>
    <dbReference type="NCBI Taxonomy" id="1702221"/>
    <lineage>
        <taxon>Bacteria</taxon>
        <taxon>Bacillati</taxon>
        <taxon>Bacillota</taxon>
        <taxon>Erysipelotrichia</taxon>
        <taxon>Erysipelotrichales</taxon>
        <taxon>Erysipelotrichaceae</taxon>
        <taxon>Faecalibaculum</taxon>
    </lineage>
</organism>
<dbReference type="SUPFAM" id="SSF54534">
    <property type="entry name" value="FKBP-like"/>
    <property type="match status" value="1"/>
</dbReference>
<evidence type="ECO:0000256" key="5">
    <source>
        <dbReference type="ARBA" id="ARBA00023235"/>
    </source>
</evidence>
<gene>
    <name evidence="9" type="ORF">AALO17_15390</name>
</gene>
<dbReference type="Pfam" id="PF00639">
    <property type="entry name" value="Rotamase"/>
    <property type="match status" value="1"/>
</dbReference>
<dbReference type="KEGG" id="fro:AALO17_15390"/>
<dbReference type="PANTHER" id="PTHR47245:SF1">
    <property type="entry name" value="FOLDASE PROTEIN PRSA"/>
    <property type="match status" value="1"/>
</dbReference>
<keyword evidence="7" id="KW-1133">Transmembrane helix</keyword>
<keyword evidence="3" id="KW-0732">Signal</keyword>
<dbReference type="InterPro" id="IPR046357">
    <property type="entry name" value="PPIase_dom_sf"/>
</dbReference>
<evidence type="ECO:0000259" key="8">
    <source>
        <dbReference type="PROSITE" id="PS50198"/>
    </source>
</evidence>
<evidence type="ECO:0000256" key="1">
    <source>
        <dbReference type="ARBA" id="ARBA00000971"/>
    </source>
</evidence>
<dbReference type="GO" id="GO:0003755">
    <property type="term" value="F:peptidyl-prolyl cis-trans isomerase activity"/>
    <property type="evidence" value="ECO:0007669"/>
    <property type="project" value="UniProtKB-KW"/>
</dbReference>
<evidence type="ECO:0000256" key="3">
    <source>
        <dbReference type="ARBA" id="ARBA00022729"/>
    </source>
</evidence>
<keyword evidence="7" id="KW-0472">Membrane</keyword>
<evidence type="ECO:0000256" key="6">
    <source>
        <dbReference type="PROSITE-ProRule" id="PRU00278"/>
    </source>
</evidence>
<feature type="transmembrane region" description="Helical" evidence="7">
    <location>
        <begin position="7"/>
        <end position="27"/>
    </location>
</feature>
<sequence>MSDWIRSNWFVVVIIVALAGATGYFIYDANRNNVPGRQADGKDVIASLAERDITADELYDQGAPFDGQLLYNLYKNAVVSQSVQTTSDLEKEAKEMEKTIDQNVRGQSSDKYKEAISAELASYGFASYDDLYDYCLVNVKEKELDRTYVDAHFEELKKSLKDKQPRTVSQIKVTVSNPESLTEDEQKKVDSIDKALESGTFANAATAFSDDTATADKEGFAGYIDADDAAQGNGVVAAEAVSAALSLKKGETTDWISVTDASTGAKSMVKVTVDEDNVTAIHESDNEDVRDELLYALLGSDTGLSMKIMQEAASKLKITFEDEQTQARLDNYMKTAGDQADAE</sequence>
<reference evidence="9 10" key="1">
    <citation type="journal article" date="2016" name="Gut Pathog.">
        <title>Whole genome sequencing of "Faecalibaculum rodentium" ALO17, isolated from C57BL/6J laboratory mouse feces.</title>
        <authorList>
            <person name="Lim S."/>
            <person name="Chang D.H."/>
            <person name="Ahn S."/>
            <person name="Kim B.C."/>
        </authorList>
    </citation>
    <scope>NUCLEOTIDE SEQUENCE [LARGE SCALE GENOMIC DNA]</scope>
    <source>
        <strain evidence="9 10">Alo17</strain>
    </source>
</reference>
<dbReference type="Gene3D" id="3.10.50.40">
    <property type="match status" value="1"/>
</dbReference>
<dbReference type="EC" id="5.2.1.8" evidence="2"/>
<proteinExistence type="predicted"/>
<dbReference type="InterPro" id="IPR000297">
    <property type="entry name" value="PPIase_PpiC"/>
</dbReference>
<accession>A0A140DVJ6</accession>
<dbReference type="GeneID" id="78478232"/>